<organism evidence="1 2">
    <name type="scientific">Halorubrum xinjiangense</name>
    <dbReference type="NCBI Taxonomy" id="261291"/>
    <lineage>
        <taxon>Archaea</taxon>
        <taxon>Methanobacteriati</taxon>
        <taxon>Methanobacteriota</taxon>
        <taxon>Stenosarchaea group</taxon>
        <taxon>Halobacteria</taxon>
        <taxon>Halobacteriales</taxon>
        <taxon>Haloferacaceae</taxon>
        <taxon>Halorubrum</taxon>
    </lineage>
</organism>
<keyword evidence="2" id="KW-1185">Reference proteome</keyword>
<sequence>MSPFVRASRLYDPEQGPRSHVLDAARLRWERDAERGRLA</sequence>
<evidence type="ECO:0000313" key="1">
    <source>
        <dbReference type="EMBL" id="SDG09095.1"/>
    </source>
</evidence>
<evidence type="ECO:0000313" key="2">
    <source>
        <dbReference type="Proteomes" id="UP000324020"/>
    </source>
</evidence>
<accession>A0A1G7REM7</accession>
<dbReference type="AlphaFoldDB" id="A0A1G7REM7"/>
<dbReference type="EMBL" id="FNBO01000015">
    <property type="protein sequence ID" value="SDG09095.1"/>
    <property type="molecule type" value="Genomic_DNA"/>
</dbReference>
<dbReference type="Proteomes" id="UP000324020">
    <property type="component" value="Unassembled WGS sequence"/>
</dbReference>
<name>A0A1G7REM7_9EURY</name>
<reference evidence="1 2" key="1">
    <citation type="submission" date="2016-10" db="EMBL/GenBank/DDBJ databases">
        <authorList>
            <person name="Varghese N."/>
            <person name="Submissions S."/>
        </authorList>
    </citation>
    <scope>NUCLEOTIDE SEQUENCE [LARGE SCALE GENOMIC DNA]</scope>
    <source>
        <strain evidence="1 2">CGMCC 1.3527</strain>
    </source>
</reference>
<proteinExistence type="predicted"/>
<gene>
    <name evidence="1" type="ORF">SAMN04488067_11517</name>
</gene>
<protein>
    <submittedName>
        <fullName evidence="1">Uncharacterized protein</fullName>
    </submittedName>
</protein>